<feature type="binding site" evidence="2">
    <location>
        <begin position="458"/>
        <end position="459"/>
    </location>
    <ligand>
        <name>L-glutamate</name>
        <dbReference type="ChEBI" id="CHEBI:29985"/>
    </ligand>
</feature>
<feature type="binding site" evidence="2">
    <location>
        <position position="479"/>
    </location>
    <ligand>
        <name>L-glutamate</name>
        <dbReference type="ChEBI" id="CHEBI:29985"/>
    </ligand>
</feature>
<dbReference type="Gene3D" id="3.60.20.40">
    <property type="match status" value="1"/>
</dbReference>
<accession>A0A059F5P2</accession>
<feature type="binding site" evidence="2">
    <location>
        <position position="114"/>
    </location>
    <ligand>
        <name>L-glutamate</name>
        <dbReference type="ChEBI" id="CHEBI:29985"/>
    </ligand>
</feature>
<reference evidence="5" key="1">
    <citation type="submission" date="2013-02" db="EMBL/GenBank/DDBJ databases">
        <authorList>
            <consortium name="The Broad Institute Genome Sequencing Platform"/>
            <person name="Cuomo C."/>
            <person name="Becnel J."/>
            <person name="Sanscrainte N."/>
            <person name="Walker B."/>
            <person name="Young S.K."/>
            <person name="Zeng Q."/>
            <person name="Gargeya S."/>
            <person name="Fitzgerald M."/>
            <person name="Haas B."/>
            <person name="Abouelleil A."/>
            <person name="Alvarado L."/>
            <person name="Arachchi H.M."/>
            <person name="Berlin A.M."/>
            <person name="Chapman S.B."/>
            <person name="Dewar J."/>
            <person name="Goldberg J."/>
            <person name="Griggs A."/>
            <person name="Gujja S."/>
            <person name="Hansen M."/>
            <person name="Howarth C."/>
            <person name="Imamovic A."/>
            <person name="Larimer J."/>
            <person name="McCowan C."/>
            <person name="Murphy C."/>
            <person name="Neiman D."/>
            <person name="Pearson M."/>
            <person name="Priest M."/>
            <person name="Roberts A."/>
            <person name="Saif S."/>
            <person name="Shea T."/>
            <person name="Sisk P."/>
            <person name="Sykes S."/>
            <person name="Wortman J."/>
            <person name="Nusbaum C."/>
            <person name="Birren B."/>
        </authorList>
    </citation>
    <scope>NUCLEOTIDE SEQUENCE [LARGE SCALE GENOMIC DNA]</scope>
    <source>
        <strain evidence="5">PRA339</strain>
    </source>
</reference>
<dbReference type="InterPro" id="IPR029055">
    <property type="entry name" value="Ntn_hydrolases_N"/>
</dbReference>
<feature type="signal peptide" evidence="3">
    <location>
        <begin position="1"/>
        <end position="18"/>
    </location>
</feature>
<dbReference type="Proteomes" id="UP000030655">
    <property type="component" value="Unassembled WGS sequence"/>
</dbReference>
<dbReference type="InterPro" id="IPR043137">
    <property type="entry name" value="GGT_ssub_C"/>
</dbReference>
<dbReference type="OrthoDB" id="1081007at2759"/>
<evidence type="ECO:0000313" key="5">
    <source>
        <dbReference type="Proteomes" id="UP000030655"/>
    </source>
</evidence>
<dbReference type="STRING" id="1288291.A0A059F5P2"/>
<evidence type="ECO:0000256" key="1">
    <source>
        <dbReference type="PIRSR" id="PIRSR600101-1"/>
    </source>
</evidence>
<dbReference type="Pfam" id="PF01019">
    <property type="entry name" value="G_glu_transpept"/>
    <property type="match status" value="1"/>
</dbReference>
<dbReference type="GO" id="GO:0036374">
    <property type="term" value="F:glutathione hydrolase activity"/>
    <property type="evidence" value="ECO:0007669"/>
    <property type="project" value="InterPro"/>
</dbReference>
<protein>
    <submittedName>
        <fullName evidence="4">Gamma-glutamyltransferase</fullName>
    </submittedName>
</protein>
<dbReference type="AlphaFoldDB" id="A0A059F5P2"/>
<organism evidence="4 5">
    <name type="scientific">Anncaliia algerae PRA339</name>
    <dbReference type="NCBI Taxonomy" id="1288291"/>
    <lineage>
        <taxon>Eukaryota</taxon>
        <taxon>Fungi</taxon>
        <taxon>Fungi incertae sedis</taxon>
        <taxon>Microsporidia</taxon>
        <taxon>Tubulinosematoidea</taxon>
        <taxon>Tubulinosematidae</taxon>
        <taxon>Anncaliia</taxon>
    </lineage>
</organism>
<keyword evidence="3" id="KW-0732">Signal</keyword>
<gene>
    <name evidence="4" type="ORF">H312_00347</name>
</gene>
<evidence type="ECO:0000256" key="3">
    <source>
        <dbReference type="SAM" id="SignalP"/>
    </source>
</evidence>
<dbReference type="Gene3D" id="1.10.246.130">
    <property type="match status" value="1"/>
</dbReference>
<dbReference type="GO" id="GO:0016740">
    <property type="term" value="F:transferase activity"/>
    <property type="evidence" value="ECO:0007669"/>
    <property type="project" value="UniProtKB-KW"/>
</dbReference>
<keyword evidence="5" id="KW-1185">Reference proteome</keyword>
<evidence type="ECO:0000256" key="2">
    <source>
        <dbReference type="PIRSR" id="PIRSR600101-2"/>
    </source>
</evidence>
<feature type="binding site" evidence="2">
    <location>
        <position position="430"/>
    </location>
    <ligand>
        <name>L-glutamate</name>
        <dbReference type="ChEBI" id="CHEBI:29985"/>
    </ligand>
</feature>
<reference evidence="4 5" key="2">
    <citation type="submission" date="2014-03" db="EMBL/GenBank/DDBJ databases">
        <title>The Genome Sequence of Anncaliia algerae insect isolate PRA339.</title>
        <authorList>
            <consortium name="The Broad Institute Genome Sequencing Platform"/>
            <consortium name="The Broad Institute Genome Sequencing Center for Infectious Disease"/>
            <person name="Cuomo C."/>
            <person name="Becnel J."/>
            <person name="Sanscrainte N."/>
            <person name="Walker B."/>
            <person name="Young S.K."/>
            <person name="Zeng Q."/>
            <person name="Gargeya S."/>
            <person name="Fitzgerald M."/>
            <person name="Haas B."/>
            <person name="Abouelleil A."/>
            <person name="Alvarado L."/>
            <person name="Arachchi H.M."/>
            <person name="Berlin A.M."/>
            <person name="Chapman S.B."/>
            <person name="Dewar J."/>
            <person name="Goldberg J."/>
            <person name="Griggs A."/>
            <person name="Gujja S."/>
            <person name="Hansen M."/>
            <person name="Howarth C."/>
            <person name="Imamovic A."/>
            <person name="Larimer J."/>
            <person name="McCowan C."/>
            <person name="Murphy C."/>
            <person name="Neiman D."/>
            <person name="Pearson M."/>
            <person name="Priest M."/>
            <person name="Roberts A."/>
            <person name="Saif S."/>
            <person name="Shea T."/>
            <person name="Sisk P."/>
            <person name="Sykes S."/>
            <person name="Wortman J."/>
            <person name="Nusbaum C."/>
            <person name="Birren B."/>
        </authorList>
    </citation>
    <scope>NUCLEOTIDE SEQUENCE [LARGE SCALE GENOMIC DNA]</scope>
    <source>
        <strain evidence="4 5">PRA339</strain>
    </source>
</reference>
<dbReference type="PANTHER" id="PTHR11686">
    <property type="entry name" value="GAMMA GLUTAMYL TRANSPEPTIDASE"/>
    <property type="match status" value="1"/>
</dbReference>
<name>A0A059F5P2_9MICR</name>
<feature type="chain" id="PRO_5001576960" evidence="3">
    <location>
        <begin position="19"/>
        <end position="501"/>
    </location>
</feature>
<proteinExistence type="predicted"/>
<dbReference type="GO" id="GO:0006751">
    <property type="term" value="P:glutathione catabolic process"/>
    <property type="evidence" value="ECO:0007669"/>
    <property type="project" value="InterPro"/>
</dbReference>
<feature type="non-terminal residue" evidence="4">
    <location>
        <position position="501"/>
    </location>
</feature>
<dbReference type="PANTHER" id="PTHR11686:SF9">
    <property type="entry name" value="RE13973P"/>
    <property type="match status" value="1"/>
</dbReference>
<keyword evidence="4" id="KW-0808">Transferase</keyword>
<dbReference type="GO" id="GO:0005886">
    <property type="term" value="C:plasma membrane"/>
    <property type="evidence" value="ECO:0007669"/>
    <property type="project" value="TreeGrafter"/>
</dbReference>
<dbReference type="PRINTS" id="PR01210">
    <property type="entry name" value="GGTRANSPTASE"/>
</dbReference>
<feature type="binding site" evidence="2">
    <location>
        <begin position="406"/>
        <end position="408"/>
    </location>
    <ligand>
        <name>L-glutamate</name>
        <dbReference type="ChEBI" id="CHEBI:29985"/>
    </ligand>
</feature>
<sequence>MHLCFLAVSVVLAKYSVVQDILKEKQNRTKKINKTFHKTSNYEKAAVTTEVPLCSALGVDILKRGGNAMDAAVASAICVGIINSFSSGLGGGGFLLVRKKGLNGQDFVDTIDFRETAPKGLSAEILQKKVDLTKVSGTAVGTPGEVKGLYMAHQKYGRLPWNELFVKNIEIAKEFIATEQLCKRLKKLQSYIFADEGLKNTYTKDGRLIQEGEKVCRKNLANTLEIIAENPESFYFGDIARNIVEATKENGGVLSLEDLKNYKAIRRDPLIGYYKDYTVYTTGLPTSGVFIILALNIMEKFDLIEIENVGKQTSQYPHYHLLVEIFKFMAAKRGELGDPAFLPNAEILVREIMSNEFAEKIVDKIDFNSVLDQKEYGKRLNSTDDHGTTHLNVIDEDEMVVMITSTVNLEFGAKFLDNKTGIILNDEIDDFYVPKVKNAFDLDGMTKNIVEPNKRPFSSAAPVLLVKRDEVIAIGAAGGTRIPTSIFSVIFHLILGRSLGD</sequence>
<dbReference type="InterPro" id="IPR043138">
    <property type="entry name" value="GGT_lsub"/>
</dbReference>
<dbReference type="SUPFAM" id="SSF56235">
    <property type="entry name" value="N-terminal nucleophile aminohydrolases (Ntn hydrolases)"/>
    <property type="match status" value="1"/>
</dbReference>
<dbReference type="EMBL" id="KK365131">
    <property type="protein sequence ID" value="KCZ82324.1"/>
    <property type="molecule type" value="Genomic_DNA"/>
</dbReference>
<feature type="active site" description="Nucleophile" evidence="1">
    <location>
        <position position="388"/>
    </location>
</feature>
<evidence type="ECO:0000313" key="4">
    <source>
        <dbReference type="EMBL" id="KCZ82324.1"/>
    </source>
</evidence>
<dbReference type="VEuPathDB" id="MicrosporidiaDB:H312_00347"/>
<dbReference type="InterPro" id="IPR000101">
    <property type="entry name" value="GGT_peptidase"/>
</dbReference>
<dbReference type="HOGENOM" id="CLU_014813_4_3_1"/>